<comment type="similarity">
    <text evidence="1 4">Belongs to the N(4)/N(6)-methyltransferase family.</text>
</comment>
<dbReference type="GO" id="GO:0032259">
    <property type="term" value="P:methylation"/>
    <property type="evidence" value="ECO:0007669"/>
    <property type="project" value="UniProtKB-KW"/>
</dbReference>
<dbReference type="Pfam" id="PF01555">
    <property type="entry name" value="N6_N4_Mtase"/>
    <property type="match status" value="1"/>
</dbReference>
<keyword evidence="3 6" id="KW-0808">Transferase</keyword>
<dbReference type="EMBL" id="FNAJ01000008">
    <property type="protein sequence ID" value="SDE54024.1"/>
    <property type="molecule type" value="Genomic_DNA"/>
</dbReference>
<dbReference type="SUPFAM" id="SSF53335">
    <property type="entry name" value="S-adenosyl-L-methionine-dependent methyltransferases"/>
    <property type="match status" value="1"/>
</dbReference>
<evidence type="ECO:0000256" key="3">
    <source>
        <dbReference type="ARBA" id="ARBA00022679"/>
    </source>
</evidence>
<gene>
    <name evidence="6" type="ORF">MVI01_72270</name>
    <name evidence="7" type="ORF">SAMN04488504_108123</name>
</gene>
<dbReference type="InterPro" id="IPR029063">
    <property type="entry name" value="SAM-dependent_MTases_sf"/>
</dbReference>
<proteinExistence type="inferred from homology"/>
<dbReference type="Gene3D" id="3.40.50.150">
    <property type="entry name" value="Vaccinia Virus protein VP39"/>
    <property type="match status" value="1"/>
</dbReference>
<dbReference type="EMBL" id="BJVY01000074">
    <property type="protein sequence ID" value="GEL75443.1"/>
    <property type="molecule type" value="Genomic_DNA"/>
</dbReference>
<dbReference type="EC" id="2.1.1.-" evidence="4"/>
<evidence type="ECO:0000313" key="9">
    <source>
        <dbReference type="Proteomes" id="UP000321224"/>
    </source>
</evidence>
<dbReference type="Proteomes" id="UP000321224">
    <property type="component" value="Unassembled WGS sequence"/>
</dbReference>
<keyword evidence="2 6" id="KW-0489">Methyltransferase</keyword>
<reference evidence="6 9" key="2">
    <citation type="submission" date="2019-07" db="EMBL/GenBank/DDBJ databases">
        <title>Whole genome shotgun sequence of Myxococcus virescens NBRC 100334.</title>
        <authorList>
            <person name="Hosoyama A."/>
            <person name="Uohara A."/>
            <person name="Ohji S."/>
            <person name="Ichikawa N."/>
        </authorList>
    </citation>
    <scope>NUCLEOTIDE SEQUENCE [LARGE SCALE GENOMIC DNA]</scope>
    <source>
        <strain evidence="6 9">NBRC 100334</strain>
    </source>
</reference>
<dbReference type="InterPro" id="IPR001091">
    <property type="entry name" value="RM_Methyltransferase"/>
</dbReference>
<evidence type="ECO:0000256" key="1">
    <source>
        <dbReference type="ARBA" id="ARBA00006594"/>
    </source>
</evidence>
<dbReference type="GO" id="GO:0008170">
    <property type="term" value="F:N-methyltransferase activity"/>
    <property type="evidence" value="ECO:0007669"/>
    <property type="project" value="InterPro"/>
</dbReference>
<evidence type="ECO:0000313" key="7">
    <source>
        <dbReference type="EMBL" id="SDE54024.1"/>
    </source>
</evidence>
<dbReference type="Proteomes" id="UP000198717">
    <property type="component" value="Unassembled WGS sequence"/>
</dbReference>
<dbReference type="GO" id="GO:0005737">
    <property type="term" value="C:cytoplasm"/>
    <property type="evidence" value="ECO:0007669"/>
    <property type="project" value="TreeGrafter"/>
</dbReference>
<dbReference type="CDD" id="cd02440">
    <property type="entry name" value="AdoMet_MTases"/>
    <property type="match status" value="1"/>
</dbReference>
<dbReference type="InterPro" id="IPR002052">
    <property type="entry name" value="DNA_methylase_N6_adenine_CS"/>
</dbReference>
<dbReference type="GO" id="GO:0009007">
    <property type="term" value="F:site-specific DNA-methyltransferase (adenine-specific) activity"/>
    <property type="evidence" value="ECO:0007669"/>
    <property type="project" value="TreeGrafter"/>
</dbReference>
<dbReference type="InterPro" id="IPR002941">
    <property type="entry name" value="DNA_methylase_N4/N6"/>
</dbReference>
<name>A0A511HPC4_9BACT</name>
<evidence type="ECO:0000313" key="6">
    <source>
        <dbReference type="EMBL" id="GEL75443.1"/>
    </source>
</evidence>
<keyword evidence="8" id="KW-1185">Reference proteome</keyword>
<dbReference type="PRINTS" id="PR00508">
    <property type="entry name" value="S21N4MTFRASE"/>
</dbReference>
<protein>
    <recommendedName>
        <fullName evidence="4">Methyltransferase</fullName>
        <ecNumber evidence="4">2.1.1.-</ecNumber>
    </recommendedName>
</protein>
<evidence type="ECO:0000256" key="2">
    <source>
        <dbReference type="ARBA" id="ARBA00022603"/>
    </source>
</evidence>
<feature type="domain" description="DNA methylase N-4/N-6" evidence="5">
    <location>
        <begin position="63"/>
        <end position="254"/>
    </location>
</feature>
<organism evidence="6 9">
    <name type="scientific">Myxococcus virescens</name>
    <dbReference type="NCBI Taxonomy" id="83456"/>
    <lineage>
        <taxon>Bacteria</taxon>
        <taxon>Pseudomonadati</taxon>
        <taxon>Myxococcota</taxon>
        <taxon>Myxococcia</taxon>
        <taxon>Myxococcales</taxon>
        <taxon>Cystobacterineae</taxon>
        <taxon>Myxococcaceae</taxon>
        <taxon>Myxococcus</taxon>
    </lineage>
</organism>
<evidence type="ECO:0000313" key="8">
    <source>
        <dbReference type="Proteomes" id="UP000198717"/>
    </source>
</evidence>
<evidence type="ECO:0000259" key="5">
    <source>
        <dbReference type="Pfam" id="PF01555"/>
    </source>
</evidence>
<evidence type="ECO:0000256" key="4">
    <source>
        <dbReference type="RuleBase" id="RU362026"/>
    </source>
</evidence>
<comment type="caution">
    <text evidence="6">The sequence shown here is derived from an EMBL/GenBank/DDBJ whole genome shotgun (WGS) entry which is preliminary data.</text>
</comment>
<dbReference type="GO" id="GO:0003677">
    <property type="term" value="F:DNA binding"/>
    <property type="evidence" value="ECO:0007669"/>
    <property type="project" value="InterPro"/>
</dbReference>
<reference evidence="7 8" key="1">
    <citation type="submission" date="2016-10" db="EMBL/GenBank/DDBJ databases">
        <authorList>
            <person name="Varghese N."/>
            <person name="Submissions S."/>
        </authorList>
    </citation>
    <scope>NUCLEOTIDE SEQUENCE [LARGE SCALE GENOMIC DNA]</scope>
    <source>
        <strain evidence="7 8">DSM 2260</strain>
    </source>
</reference>
<dbReference type="PROSITE" id="PS00092">
    <property type="entry name" value="N6_MTASE"/>
    <property type="match status" value="1"/>
</dbReference>
<dbReference type="PANTHER" id="PTHR13370:SF3">
    <property type="entry name" value="TRNA (GUANINE(10)-N2)-METHYLTRANSFERASE HOMOLOG"/>
    <property type="match status" value="1"/>
</dbReference>
<accession>A0A511HPC4</accession>
<dbReference type="AlphaFoldDB" id="A0A511HPC4"/>
<sequence>MEDSEASDRLTSGTARALRLKLQSYPQRNEHDNVKPYYENDTVKLYHADCREQLLDLPSQSADLLLTDPPYGMAWQPKTKGAANIRADGARQGMRVFRQALTAATPMLADDAHAFVFCHWASWPDFHDAMAPHLKSKGALIWWKNRGGTGDCTGSFAPDYEVVLHACGAKRRPLMGKRHGAVLPAFAPVTPNRRTHPTEKPVELMAFLVSRACPEGGLVLDPFAGTGATLVAAQQLGRRAVGVDLEERYCEVAARRLEQASREGERDAA</sequence>
<dbReference type="PANTHER" id="PTHR13370">
    <property type="entry name" value="RNA METHYLASE-RELATED"/>
    <property type="match status" value="1"/>
</dbReference>